<proteinExistence type="predicted"/>
<sequence length="67" mass="7908">MWGDDAGVTCRRWNWQQCTRTQIPEHTRTALFMFERLEPMTLDQLHAAGDDLVRHLNAADIRTKLLR</sequence>
<protein>
    <submittedName>
        <fullName evidence="1">Uncharacterized protein</fullName>
    </submittedName>
</protein>
<comment type="caution">
    <text evidence="1">The sequence shown here is derived from an EMBL/GenBank/DDBJ whole genome shotgun (WGS) entry which is preliminary data.</text>
</comment>
<dbReference type="PANTHER" id="PTHR39209">
    <property type="match status" value="1"/>
</dbReference>
<gene>
    <name evidence="1" type="ORF">FKR81_02075</name>
</gene>
<name>A0A563F316_9PSEU</name>
<evidence type="ECO:0000313" key="1">
    <source>
        <dbReference type="EMBL" id="TWP54357.1"/>
    </source>
</evidence>
<keyword evidence="2" id="KW-1185">Reference proteome</keyword>
<evidence type="ECO:0000313" key="2">
    <source>
        <dbReference type="Proteomes" id="UP000316639"/>
    </source>
</evidence>
<organism evidence="1 2">
    <name type="scientific">Lentzea tibetensis</name>
    <dbReference type="NCBI Taxonomy" id="2591470"/>
    <lineage>
        <taxon>Bacteria</taxon>
        <taxon>Bacillati</taxon>
        <taxon>Actinomycetota</taxon>
        <taxon>Actinomycetes</taxon>
        <taxon>Pseudonocardiales</taxon>
        <taxon>Pseudonocardiaceae</taxon>
        <taxon>Lentzea</taxon>
    </lineage>
</organism>
<dbReference type="RefSeq" id="WP_146349140.1">
    <property type="nucleotide sequence ID" value="NZ_VOBR01000001.1"/>
</dbReference>
<dbReference type="OrthoDB" id="276580at2"/>
<reference evidence="1 2" key="1">
    <citation type="submission" date="2019-07" db="EMBL/GenBank/DDBJ databases">
        <title>Lentzea xizangensis sp. nov., isolated from Qinghai-Tibetan Plateau Soils.</title>
        <authorList>
            <person name="Huang J."/>
        </authorList>
    </citation>
    <scope>NUCLEOTIDE SEQUENCE [LARGE SCALE GENOMIC DNA]</scope>
    <source>
        <strain evidence="1 2">FXJ1.1311</strain>
    </source>
</reference>
<dbReference type="PANTHER" id="PTHR39209:SF2">
    <property type="entry name" value="CYTOPLASMIC PROTEIN"/>
    <property type="match status" value="1"/>
</dbReference>
<dbReference type="AlphaFoldDB" id="A0A563F316"/>
<dbReference type="EMBL" id="VOBR01000001">
    <property type="protein sequence ID" value="TWP54357.1"/>
    <property type="molecule type" value="Genomic_DNA"/>
</dbReference>
<dbReference type="Proteomes" id="UP000316639">
    <property type="component" value="Unassembled WGS sequence"/>
</dbReference>
<accession>A0A563F316</accession>